<evidence type="ECO:0000259" key="1">
    <source>
        <dbReference type="Pfam" id="PF03050"/>
    </source>
</evidence>
<feature type="domain" description="Transposase IS66 central" evidence="1">
    <location>
        <begin position="2"/>
        <end position="297"/>
    </location>
</feature>
<evidence type="ECO:0000313" key="3">
    <source>
        <dbReference type="Proteomes" id="UP000011770"/>
    </source>
</evidence>
<dbReference type="PANTHER" id="PTHR33678:SF1">
    <property type="entry name" value="BLL1576 PROTEIN"/>
    <property type="match status" value="1"/>
</dbReference>
<protein>
    <submittedName>
        <fullName evidence="2">IS66 family element, transposase</fullName>
    </submittedName>
</protein>
<organism evidence="2 3">
    <name type="scientific">Leptospira weilii serovar Topaz str. LT2116</name>
    <dbReference type="NCBI Taxonomy" id="1088540"/>
    <lineage>
        <taxon>Bacteria</taxon>
        <taxon>Pseudomonadati</taxon>
        <taxon>Spirochaetota</taxon>
        <taxon>Spirochaetia</taxon>
        <taxon>Leptospirales</taxon>
        <taxon>Leptospiraceae</taxon>
        <taxon>Leptospira</taxon>
    </lineage>
</organism>
<dbReference type="InterPro" id="IPR004291">
    <property type="entry name" value="Transposase_IS66_central"/>
</dbReference>
<dbReference type="EMBL" id="AHOR02000032">
    <property type="protein sequence ID" value="EMF81540.1"/>
    <property type="molecule type" value="Genomic_DNA"/>
</dbReference>
<reference evidence="2 3" key="1">
    <citation type="submission" date="2013-01" db="EMBL/GenBank/DDBJ databases">
        <authorList>
            <person name="Harkins D.M."/>
            <person name="Durkin A.S."/>
            <person name="Brinkac L.M."/>
            <person name="Haft D.H."/>
            <person name="Selengut J.D."/>
            <person name="Sanka R."/>
            <person name="DePew J."/>
            <person name="Purushe J."/>
            <person name="Tulsiani S.M."/>
            <person name="Graham G.C."/>
            <person name="Burns M.-A."/>
            <person name="Dohnt M.F."/>
            <person name="Smythe L.D."/>
            <person name="McKay D.B."/>
            <person name="Craig S.B."/>
            <person name="Vinetz J.M."/>
            <person name="Sutton G.G."/>
            <person name="Nierman W.C."/>
            <person name="Fouts D.E."/>
        </authorList>
    </citation>
    <scope>NUCLEOTIDE SEQUENCE [LARGE SCALE GENOMIC DNA]</scope>
    <source>
        <strain evidence="2 3">LT2116</strain>
    </source>
</reference>
<proteinExistence type="predicted"/>
<dbReference type="NCBIfam" id="NF033517">
    <property type="entry name" value="transpos_IS66"/>
    <property type="match status" value="1"/>
</dbReference>
<sequence>MLSSGFLAYTLTQKFADALPFYRQVGILQRSGADISRSTLSNTTIQVYEKLSPMIEDMRKELFKSKYLQIDETVLQVLNEEGKLNTSKSYMWVIRGLIREKPVVLYHYEPSRSAKFLEDWIGDFGKLSETLFTDRVSGIIQTDGFESYDSLLKMKSRILHAGCWNHARRRFFEILKIDSKNVQAQWIVKEIGKLYAIESKAKEASLNSEDHLSLRQSESKPIVEKIRSWMNKRMVEVAPKSSMGKALSYLAGQWEKLLIFLDHPDVQLDTNLVENDIRPFVVGRKNWLFSGCPQGATASAGFYSLIQNAKISGIDPYSYLRDLFKSWEKNPRRLSINELPQPVGN</sequence>
<gene>
    <name evidence="2" type="ORF">LEP1GSC188_1053</name>
</gene>
<evidence type="ECO:0000313" key="2">
    <source>
        <dbReference type="EMBL" id="EMF81540.1"/>
    </source>
</evidence>
<dbReference type="Proteomes" id="UP000011770">
    <property type="component" value="Unassembled WGS sequence"/>
</dbReference>
<dbReference type="Pfam" id="PF03050">
    <property type="entry name" value="DDE_Tnp_IS66"/>
    <property type="match status" value="1"/>
</dbReference>
<accession>M3GYI3</accession>
<name>M3GYI3_9LEPT</name>
<comment type="caution">
    <text evidence="2">The sequence shown here is derived from an EMBL/GenBank/DDBJ whole genome shotgun (WGS) entry which is preliminary data.</text>
</comment>
<dbReference type="InterPro" id="IPR052344">
    <property type="entry name" value="Transposase-related"/>
</dbReference>
<dbReference type="AlphaFoldDB" id="M3GYI3"/>
<dbReference type="PANTHER" id="PTHR33678">
    <property type="entry name" value="BLL1576 PROTEIN"/>
    <property type="match status" value="1"/>
</dbReference>